<dbReference type="Gene3D" id="2.70.70.10">
    <property type="entry name" value="Glucose Permease (Domain IIA)"/>
    <property type="match status" value="1"/>
</dbReference>
<evidence type="ECO:0000256" key="6">
    <source>
        <dbReference type="ARBA" id="ARBA00022777"/>
    </source>
</evidence>
<dbReference type="InterPro" id="IPR011055">
    <property type="entry name" value="Dup_hybrid_motif"/>
</dbReference>
<dbReference type="PROSITE" id="PS51093">
    <property type="entry name" value="PTS_EIIA_TYPE_1"/>
    <property type="match status" value="1"/>
</dbReference>
<evidence type="ECO:0000313" key="9">
    <source>
        <dbReference type="Proteomes" id="UP000198584"/>
    </source>
</evidence>
<dbReference type="STRING" id="571932.SAMN05421743_102356"/>
<organism evidence="8 9">
    <name type="scientific">Thalassobacillus cyri</name>
    <dbReference type="NCBI Taxonomy" id="571932"/>
    <lineage>
        <taxon>Bacteria</taxon>
        <taxon>Bacillati</taxon>
        <taxon>Bacillota</taxon>
        <taxon>Bacilli</taxon>
        <taxon>Bacillales</taxon>
        <taxon>Bacillaceae</taxon>
        <taxon>Thalassobacillus</taxon>
    </lineage>
</organism>
<evidence type="ECO:0000256" key="3">
    <source>
        <dbReference type="ARBA" id="ARBA00022597"/>
    </source>
</evidence>
<accession>A0A1H3Y427</accession>
<dbReference type="InterPro" id="IPR050890">
    <property type="entry name" value="PTS_EIIA_component"/>
</dbReference>
<evidence type="ECO:0000313" key="8">
    <source>
        <dbReference type="EMBL" id="SEA06477.1"/>
    </source>
</evidence>
<keyword evidence="4" id="KW-0808">Transferase</keyword>
<dbReference type="GO" id="GO:0016301">
    <property type="term" value="F:kinase activity"/>
    <property type="evidence" value="ECO:0007669"/>
    <property type="project" value="UniProtKB-KW"/>
</dbReference>
<comment type="subcellular location">
    <subcellularLocation>
        <location evidence="1">Cytoplasm</location>
    </subcellularLocation>
</comment>
<protein>
    <submittedName>
        <fullName evidence="8">PTS system, glucose-specific IIA component</fullName>
    </submittedName>
</protein>
<evidence type="ECO:0000256" key="4">
    <source>
        <dbReference type="ARBA" id="ARBA00022679"/>
    </source>
</evidence>
<feature type="domain" description="PTS EIIA type-1" evidence="7">
    <location>
        <begin position="31"/>
        <end position="135"/>
    </location>
</feature>
<dbReference type="PANTHER" id="PTHR45008:SF1">
    <property type="entry name" value="PTS SYSTEM GLUCOSE-SPECIFIC EIIA COMPONENT"/>
    <property type="match status" value="1"/>
</dbReference>
<dbReference type="EMBL" id="FNQR01000002">
    <property type="protein sequence ID" value="SEA06477.1"/>
    <property type="molecule type" value="Genomic_DNA"/>
</dbReference>
<evidence type="ECO:0000259" key="7">
    <source>
        <dbReference type="PROSITE" id="PS51093"/>
    </source>
</evidence>
<evidence type="ECO:0000256" key="2">
    <source>
        <dbReference type="ARBA" id="ARBA00022448"/>
    </source>
</evidence>
<proteinExistence type="predicted"/>
<dbReference type="NCBIfam" id="TIGR00830">
    <property type="entry name" value="PTBA"/>
    <property type="match status" value="1"/>
</dbReference>
<dbReference type="SUPFAM" id="SSF51261">
    <property type="entry name" value="Duplicated hybrid motif"/>
    <property type="match status" value="1"/>
</dbReference>
<dbReference type="PANTHER" id="PTHR45008">
    <property type="entry name" value="PTS SYSTEM GLUCOSE-SPECIFIC EIIA COMPONENT"/>
    <property type="match status" value="1"/>
</dbReference>
<keyword evidence="3" id="KW-0762">Sugar transport</keyword>
<keyword evidence="2" id="KW-0813">Transport</keyword>
<dbReference type="GO" id="GO:0009401">
    <property type="term" value="P:phosphoenolpyruvate-dependent sugar phosphotransferase system"/>
    <property type="evidence" value="ECO:0007669"/>
    <property type="project" value="UniProtKB-KW"/>
</dbReference>
<evidence type="ECO:0000256" key="5">
    <source>
        <dbReference type="ARBA" id="ARBA00022683"/>
    </source>
</evidence>
<evidence type="ECO:0000256" key="1">
    <source>
        <dbReference type="ARBA" id="ARBA00004496"/>
    </source>
</evidence>
<dbReference type="GO" id="GO:0005737">
    <property type="term" value="C:cytoplasm"/>
    <property type="evidence" value="ECO:0007669"/>
    <property type="project" value="UniProtKB-SubCell"/>
</dbReference>
<dbReference type="Pfam" id="PF00358">
    <property type="entry name" value="PTS_EIIA_1"/>
    <property type="match status" value="1"/>
</dbReference>
<dbReference type="AlphaFoldDB" id="A0A1H3Y427"/>
<dbReference type="Proteomes" id="UP000198584">
    <property type="component" value="Unassembled WGS sequence"/>
</dbReference>
<dbReference type="FunFam" id="2.70.70.10:FF:000001">
    <property type="entry name" value="PTS system glucose-specific IIA component"/>
    <property type="match status" value="1"/>
</dbReference>
<dbReference type="OrthoDB" id="92465at2"/>
<keyword evidence="6" id="KW-0418">Kinase</keyword>
<keyword evidence="5" id="KW-0598">Phosphotransferase system</keyword>
<dbReference type="InterPro" id="IPR001127">
    <property type="entry name" value="PTS_EIIA_1_perm"/>
</dbReference>
<sequence length="164" mass="17601">MFKKLFGKDNKETILTAPVTGKVVDLTEVPDPTFSQKMMGEGLAIQPSEGKAVAPFDGEIVQLFPTKHAIGLKNKAGVEVLVHIGLETVGMNGEGFEASVKQGDKVKTGQTLVTFDLAKIEEKASSTVTPVIITNSDEYSLDFYNQGNVEAGSTEIMQIKPKAN</sequence>
<reference evidence="8 9" key="1">
    <citation type="submission" date="2016-10" db="EMBL/GenBank/DDBJ databases">
        <authorList>
            <person name="de Groot N.N."/>
        </authorList>
    </citation>
    <scope>NUCLEOTIDE SEQUENCE [LARGE SCALE GENOMIC DNA]</scope>
    <source>
        <strain evidence="8 9">CCM7597</strain>
    </source>
</reference>
<dbReference type="PROSITE" id="PS00371">
    <property type="entry name" value="PTS_EIIA_TYPE_1_HIS"/>
    <property type="match status" value="1"/>
</dbReference>
<dbReference type="RefSeq" id="WP_093042625.1">
    <property type="nucleotide sequence ID" value="NZ_FNQR01000002.1"/>
</dbReference>
<name>A0A1H3Y427_9BACI</name>
<gene>
    <name evidence="8" type="ORF">SAMN05421743_102356</name>
</gene>
<keyword evidence="9" id="KW-1185">Reference proteome</keyword>